<keyword evidence="4" id="KW-0408">Iron</keyword>
<keyword evidence="3" id="KW-0479">Metal-binding</keyword>
<evidence type="ECO:0000256" key="2">
    <source>
        <dbReference type="ARBA" id="ARBA00022691"/>
    </source>
</evidence>
<dbReference type="SUPFAM" id="SSF102114">
    <property type="entry name" value="Radical SAM enzymes"/>
    <property type="match status" value="1"/>
</dbReference>
<accession>A0ABR9LQY5</accession>
<dbReference type="Pfam" id="PF04055">
    <property type="entry name" value="Radical_SAM"/>
    <property type="match status" value="1"/>
</dbReference>
<sequence>MSPLVRSRYLLLSPHEYRTQAGERVCLGYSTITARVFSVSPRTARLLETGDLAELSQDVRDDLARREILVPPQDELGPVLEGIRDTSARPGLRGFTIMPTAYCNMACSYCGQEHRKGSLRQERMERMIARVLAAISDPGTGHVEVTWFGGEPLLGFRTIVEMSGRFLPAAARHDTRYSAAIITNGSLLDERRVDVLYGECGVRAIQVTLDGAADTHDRRRKMKNGRRTFGKIVALLSSVLAAGNHPQLRFDIRVNVDAENQDDIPGLLQTLAAHGLGHPSVDLDLMPVHSWGNDVSDVELTPAGYAEREAEWLALARSLGLRFRLLPTRRRSTTCLATTRNGELLDPSGAVYSCSEHPLVPRDRDSGVLATLDDLATTALRPAGMFDTWYDEIEQDRWPCARCPFLPVCGGSCPKLWHDGAPPCPSYKFNWRQRLDLAAQSKGLVRCD</sequence>
<evidence type="ECO:0000256" key="4">
    <source>
        <dbReference type="ARBA" id="ARBA00023004"/>
    </source>
</evidence>
<keyword evidence="9" id="KW-1185">Reference proteome</keyword>
<comment type="similarity">
    <text evidence="6">Belongs to the radical SAM superfamily. Anaerobic sulfatase-maturating enzyme family.</text>
</comment>
<dbReference type="InterPro" id="IPR013785">
    <property type="entry name" value="Aldolase_TIM"/>
</dbReference>
<dbReference type="InterPro" id="IPR007197">
    <property type="entry name" value="rSAM"/>
</dbReference>
<keyword evidence="2" id="KW-0949">S-adenosyl-L-methionine</keyword>
<proteinExistence type="inferred from homology"/>
<dbReference type="SFLD" id="SFLDS00029">
    <property type="entry name" value="Radical_SAM"/>
    <property type="match status" value="1"/>
</dbReference>
<organism evidence="8 9">
    <name type="scientific">Nonomuraea angiospora</name>
    <dbReference type="NCBI Taxonomy" id="46172"/>
    <lineage>
        <taxon>Bacteria</taxon>
        <taxon>Bacillati</taxon>
        <taxon>Actinomycetota</taxon>
        <taxon>Actinomycetes</taxon>
        <taxon>Streptosporangiales</taxon>
        <taxon>Streptosporangiaceae</taxon>
        <taxon>Nonomuraea</taxon>
    </lineage>
</organism>
<keyword evidence="5" id="KW-0411">Iron-sulfur</keyword>
<feature type="domain" description="Radical SAM core" evidence="7">
    <location>
        <begin position="89"/>
        <end position="336"/>
    </location>
</feature>
<name>A0ABR9LQY5_9ACTN</name>
<reference evidence="8 9" key="1">
    <citation type="submission" date="2020-10" db="EMBL/GenBank/DDBJ databases">
        <title>Sequencing the genomes of 1000 actinobacteria strains.</title>
        <authorList>
            <person name="Klenk H.-P."/>
        </authorList>
    </citation>
    <scope>NUCLEOTIDE SEQUENCE [LARGE SCALE GENOMIC DNA]</scope>
    <source>
        <strain evidence="8 9">DSM 43173</strain>
    </source>
</reference>
<evidence type="ECO:0000313" key="8">
    <source>
        <dbReference type="EMBL" id="MBE1583074.1"/>
    </source>
</evidence>
<dbReference type="Proteomes" id="UP000633509">
    <property type="component" value="Unassembled WGS sequence"/>
</dbReference>
<dbReference type="PANTHER" id="PTHR43273">
    <property type="entry name" value="ANAEROBIC SULFATASE-MATURATING ENZYME HOMOLOG ASLB-RELATED"/>
    <property type="match status" value="1"/>
</dbReference>
<dbReference type="InterPro" id="IPR058240">
    <property type="entry name" value="rSAM_sf"/>
</dbReference>
<protein>
    <recommendedName>
        <fullName evidence="7">Radical SAM core domain-containing protein</fullName>
    </recommendedName>
</protein>
<evidence type="ECO:0000259" key="7">
    <source>
        <dbReference type="PROSITE" id="PS51918"/>
    </source>
</evidence>
<dbReference type="Gene3D" id="3.20.20.70">
    <property type="entry name" value="Aldolase class I"/>
    <property type="match status" value="1"/>
</dbReference>
<evidence type="ECO:0000256" key="6">
    <source>
        <dbReference type="ARBA" id="ARBA00023601"/>
    </source>
</evidence>
<dbReference type="CDD" id="cd01335">
    <property type="entry name" value="Radical_SAM"/>
    <property type="match status" value="1"/>
</dbReference>
<dbReference type="NCBIfam" id="TIGR04085">
    <property type="entry name" value="rSAM_more_4Fe4S"/>
    <property type="match status" value="1"/>
</dbReference>
<dbReference type="RefSeq" id="WP_192784236.1">
    <property type="nucleotide sequence ID" value="NZ_JADBEK010000001.1"/>
</dbReference>
<evidence type="ECO:0000256" key="3">
    <source>
        <dbReference type="ARBA" id="ARBA00022723"/>
    </source>
</evidence>
<gene>
    <name evidence="8" type="ORF">H4W80_001332</name>
</gene>
<comment type="cofactor">
    <cofactor evidence="1">
        <name>[4Fe-4S] cluster</name>
        <dbReference type="ChEBI" id="CHEBI:49883"/>
    </cofactor>
</comment>
<evidence type="ECO:0000256" key="5">
    <source>
        <dbReference type="ARBA" id="ARBA00023014"/>
    </source>
</evidence>
<comment type="caution">
    <text evidence="8">The sequence shown here is derived from an EMBL/GenBank/DDBJ whole genome shotgun (WGS) entry which is preliminary data.</text>
</comment>
<evidence type="ECO:0000256" key="1">
    <source>
        <dbReference type="ARBA" id="ARBA00001966"/>
    </source>
</evidence>
<dbReference type="EMBL" id="JADBEK010000001">
    <property type="protein sequence ID" value="MBE1583074.1"/>
    <property type="molecule type" value="Genomic_DNA"/>
</dbReference>
<evidence type="ECO:0000313" key="9">
    <source>
        <dbReference type="Proteomes" id="UP000633509"/>
    </source>
</evidence>
<dbReference type="InterPro" id="IPR023867">
    <property type="entry name" value="Sulphatase_maturase_rSAM"/>
</dbReference>
<dbReference type="SFLD" id="SFLDG01067">
    <property type="entry name" value="SPASM/twitch_domain_containing"/>
    <property type="match status" value="1"/>
</dbReference>
<dbReference type="PROSITE" id="PS51918">
    <property type="entry name" value="RADICAL_SAM"/>
    <property type="match status" value="1"/>
</dbReference>
<dbReference type="InterPro" id="IPR023885">
    <property type="entry name" value="4Fe4S-binding_SPASM_dom"/>
</dbReference>
<dbReference type="PANTHER" id="PTHR43273:SF3">
    <property type="entry name" value="ANAEROBIC SULFATASE-MATURATING ENZYME HOMOLOG ASLB-RELATED"/>
    <property type="match status" value="1"/>
</dbReference>